<dbReference type="InterPro" id="IPR020097">
    <property type="entry name" value="PsdUridine_synth_TruA_a/b_dom"/>
</dbReference>
<dbReference type="PANTHER" id="PTHR11142">
    <property type="entry name" value="PSEUDOURIDYLATE SYNTHASE"/>
    <property type="match status" value="1"/>
</dbReference>
<dbReference type="VEuPathDB" id="TriTrypDB:TcCL_NonESM00783"/>
<dbReference type="GO" id="GO:0003723">
    <property type="term" value="F:RNA binding"/>
    <property type="evidence" value="ECO:0007669"/>
    <property type="project" value="InterPro"/>
</dbReference>
<accession>A0A2V2VTD9</accession>
<dbReference type="VEuPathDB" id="TriTrypDB:Tc_MARK_1085"/>
<dbReference type="VEuPathDB" id="TriTrypDB:ECC02_004603"/>
<feature type="compositionally biased region" description="Basic and acidic residues" evidence="6">
    <location>
        <begin position="576"/>
        <end position="591"/>
    </location>
</feature>
<dbReference type="InterPro" id="IPR020103">
    <property type="entry name" value="PsdUridine_synth_cat_dom_sf"/>
</dbReference>
<dbReference type="PANTHER" id="PTHR11142:SF26">
    <property type="entry name" value="SYNTHASE I, PUTATIVE-RELATED"/>
    <property type="match status" value="1"/>
</dbReference>
<dbReference type="Gene3D" id="3.30.70.660">
    <property type="entry name" value="Pseudouridine synthase I, catalytic domain, C-terminal subdomain"/>
    <property type="match status" value="1"/>
</dbReference>
<dbReference type="InterPro" id="IPR020095">
    <property type="entry name" value="PsdUridine_synth_TruA_C"/>
</dbReference>
<dbReference type="VEuPathDB" id="TriTrypDB:TcBrA4_0107090"/>
<reference evidence="8 9" key="1">
    <citation type="journal article" date="2018" name="Microb. Genom.">
        <title>Expanding an expanded genome: long-read sequencing of Trypanosoma cruzi.</title>
        <authorList>
            <person name="Berna L."/>
            <person name="Rodriguez M."/>
            <person name="Chiribao M.L."/>
            <person name="Parodi-Talice A."/>
            <person name="Pita S."/>
            <person name="Rijo G."/>
            <person name="Alvarez-Valin F."/>
            <person name="Robello C."/>
        </authorList>
    </citation>
    <scope>NUCLEOTIDE SEQUENCE [LARGE SCALE GENOMIC DNA]</scope>
    <source>
        <strain evidence="8 9">Dm28c</strain>
    </source>
</reference>
<dbReference type="EMBL" id="PRFA01000008">
    <property type="protein sequence ID" value="PWU99699.1"/>
    <property type="molecule type" value="Genomic_DNA"/>
</dbReference>
<protein>
    <submittedName>
        <fullName evidence="8">Putative pseudouridylate synthase I</fullName>
    </submittedName>
</protein>
<feature type="compositionally biased region" description="Basic and acidic residues" evidence="6">
    <location>
        <begin position="547"/>
        <end position="559"/>
    </location>
</feature>
<evidence type="ECO:0000313" key="8">
    <source>
        <dbReference type="EMBL" id="PWU99699.1"/>
    </source>
</evidence>
<dbReference type="InterPro" id="IPR001406">
    <property type="entry name" value="PsdUridine_synth_TruA"/>
</dbReference>
<dbReference type="Gene3D" id="3.30.70.580">
    <property type="entry name" value="Pseudouridine synthase I, catalytic domain, N-terminal subdomain"/>
    <property type="match status" value="1"/>
</dbReference>
<dbReference type="GO" id="GO:0005634">
    <property type="term" value="C:nucleus"/>
    <property type="evidence" value="ECO:0007669"/>
    <property type="project" value="TreeGrafter"/>
</dbReference>
<dbReference type="SUPFAM" id="SSF55120">
    <property type="entry name" value="Pseudouridine synthase"/>
    <property type="match status" value="1"/>
</dbReference>
<gene>
    <name evidence="8" type="ORF">C4B63_8g527</name>
</gene>
<comment type="similarity">
    <text evidence="1">Belongs to the tRNA pseudouridine synthase TruA family.</text>
</comment>
<evidence type="ECO:0000256" key="3">
    <source>
        <dbReference type="ARBA" id="ARBA00023235"/>
    </source>
</evidence>
<evidence type="ECO:0000259" key="7">
    <source>
        <dbReference type="Pfam" id="PF01416"/>
    </source>
</evidence>
<dbReference type="GO" id="GO:0031119">
    <property type="term" value="P:tRNA pseudouridine synthesis"/>
    <property type="evidence" value="ECO:0007669"/>
    <property type="project" value="InterPro"/>
</dbReference>
<dbReference type="CDD" id="cd02568">
    <property type="entry name" value="PseudoU_synth_PUS1_PUS2"/>
    <property type="match status" value="1"/>
</dbReference>
<dbReference type="VEuPathDB" id="TriTrypDB:C4B63_8g527"/>
<comment type="caution">
    <text evidence="8">The sequence shown here is derived from an EMBL/GenBank/DDBJ whole genome shotgun (WGS) entry which is preliminary data.</text>
</comment>
<feature type="domain" description="Pseudouridine synthase I TruA alpha/beta" evidence="7">
    <location>
        <begin position="315"/>
        <end position="383"/>
    </location>
</feature>
<feature type="active site" description="Nucleophile" evidence="4">
    <location>
        <position position="86"/>
    </location>
</feature>
<dbReference type="VEuPathDB" id="TriTrypDB:TCSYLVIO_002366"/>
<evidence type="ECO:0000256" key="6">
    <source>
        <dbReference type="SAM" id="MobiDB-lite"/>
    </source>
</evidence>
<feature type="binding site" evidence="5">
    <location>
        <position position="149"/>
    </location>
    <ligand>
        <name>substrate</name>
    </ligand>
</feature>
<dbReference type="InterPro" id="IPR020094">
    <property type="entry name" value="TruA/RsuA/RluB/E/F_N"/>
</dbReference>
<dbReference type="VEuPathDB" id="TriTrypDB:C3747_4g744"/>
<dbReference type="GO" id="GO:0005737">
    <property type="term" value="C:cytoplasm"/>
    <property type="evidence" value="ECO:0007669"/>
    <property type="project" value="TreeGrafter"/>
</dbReference>
<sequence length="655" mass="72954">MPRRKCFEGRRICLRKAPKDHTLLGLCVMYCGTGYRGLQLQTHAPTHHTVEGVLIQAMKDVGLIEAIERGRVKGDVHHFARSCRTDRGVHAVRNLICLFVFTERIEALGGCEKIKEMLNTTLPLTIRVARVTPLMGNFIPRFSCNRRVYHYLIPVYAFVTPCDYWKSFYEKFPQAAELLRRCCAEARSFLDLSPAESDPLLAALLAAVTRANDLLLRYVVGTHRFHSFSVDVPQRGVSGWNRKVIMPSSNEAVRSVYRCEIAPRVFLLPRNTTGLTRAEFQAALQIVGKDSSLASSSVLLSSLLEAAVTAERSSVDDFPGDAPLPFLVFQIEGNSFLFNMIRKIVGTLIAVLRGARETLFAEALSPDRRVVCPLAPGPYLYLFLSTYRRYDTVVHGSRSVRFRPIAHEWRGEVTEAAATFARSSVAADVVDLDLNRTPAIGTLLAARDAARRVTRPCWEEEEDCHLLALKDYHPVAVEPHPPFSEMTMFLRSLRVHNWSIEVVKSPACASVVSPKGGGHLTSNENDDKMNKTHKRQRQGLAEDSAAEEGRPLKIKRSCEDTSGGGSGESSVLMRTLDNRDAGNKESPKMDADADGDDDDDDDDGWIYVAPTEEAARSKRREYHQKQRERSRAWVHGGTKKEGAAADWEGDGGGSE</sequence>
<evidence type="ECO:0000256" key="4">
    <source>
        <dbReference type="PIRSR" id="PIRSR641708-1"/>
    </source>
</evidence>
<evidence type="ECO:0000256" key="1">
    <source>
        <dbReference type="ARBA" id="ARBA00009375"/>
    </source>
</evidence>
<organism evidence="8 9">
    <name type="scientific">Trypanosoma cruzi</name>
    <dbReference type="NCBI Taxonomy" id="5693"/>
    <lineage>
        <taxon>Eukaryota</taxon>
        <taxon>Discoba</taxon>
        <taxon>Euglenozoa</taxon>
        <taxon>Kinetoplastea</taxon>
        <taxon>Metakinetoplastina</taxon>
        <taxon>Trypanosomatida</taxon>
        <taxon>Trypanosomatidae</taxon>
        <taxon>Trypanosoma</taxon>
        <taxon>Schizotrypanum</taxon>
    </lineage>
</organism>
<dbReference type="VEuPathDB" id="TriTrypDB:TcCLB.503579.110"/>
<evidence type="ECO:0000313" key="9">
    <source>
        <dbReference type="Proteomes" id="UP000246121"/>
    </source>
</evidence>
<dbReference type="InterPro" id="IPR041708">
    <property type="entry name" value="PUS1/PUS2-like"/>
</dbReference>
<dbReference type="GO" id="GO:1990481">
    <property type="term" value="P:mRNA pseudouridine synthesis"/>
    <property type="evidence" value="ECO:0007669"/>
    <property type="project" value="TreeGrafter"/>
</dbReference>
<evidence type="ECO:0000256" key="5">
    <source>
        <dbReference type="PIRSR" id="PIRSR641708-2"/>
    </source>
</evidence>
<dbReference type="VEuPathDB" id="TriTrypDB:BCY84_13366"/>
<dbReference type="VEuPathDB" id="TriTrypDB:TcCLB.507517.100"/>
<dbReference type="Proteomes" id="UP000246121">
    <property type="component" value="Unassembled WGS sequence"/>
</dbReference>
<name>A0A2V2VTD9_TRYCR</name>
<dbReference type="VEuPathDB" id="TriTrypDB:TCDM_01355"/>
<keyword evidence="3" id="KW-0413">Isomerase</keyword>
<feature type="compositionally biased region" description="Acidic residues" evidence="6">
    <location>
        <begin position="592"/>
        <end position="604"/>
    </location>
</feature>
<proteinExistence type="inferred from homology"/>
<dbReference type="VEuPathDB" id="TriTrypDB:TcG_03915"/>
<feature type="region of interest" description="Disordered" evidence="6">
    <location>
        <begin position="511"/>
        <end position="655"/>
    </location>
</feature>
<keyword evidence="2" id="KW-0819">tRNA processing</keyword>
<dbReference type="GO" id="GO:0009982">
    <property type="term" value="F:pseudouridine synthase activity"/>
    <property type="evidence" value="ECO:0007669"/>
    <property type="project" value="InterPro"/>
</dbReference>
<evidence type="ECO:0000256" key="2">
    <source>
        <dbReference type="ARBA" id="ARBA00022694"/>
    </source>
</evidence>
<dbReference type="AlphaFoldDB" id="A0A2V2VTD9"/>
<dbReference type="Pfam" id="PF01416">
    <property type="entry name" value="PseudoU_synth_1"/>
    <property type="match status" value="1"/>
</dbReference>